<evidence type="ECO:0000313" key="6">
    <source>
        <dbReference type="EMBL" id="NIJ08336.1"/>
    </source>
</evidence>
<name>A0ABX0TXG4_9SPHN</name>
<evidence type="ECO:0000256" key="1">
    <source>
        <dbReference type="ARBA" id="ARBA00004141"/>
    </source>
</evidence>
<evidence type="ECO:0000256" key="4">
    <source>
        <dbReference type="ARBA" id="ARBA00023136"/>
    </source>
</evidence>
<sequence length="240" mass="25460">MSPALTLAIGDLADRRILAILLRSLLLTLLIFAALGSLAVWALQGVDPCGWIGDDSCPLGLAGGSFGALALIALAIWLLFPAVALGVISAYMDRVISVVEARHYPQAAAAARPMGIARGAWLGLASALRVLLYNLIALPFYLLLLVTGIGPLILFVIVNGAAFGHDLGAMVALRHGDRISRRAWLRATRGDRWAIGAAMTALFLVPIVNLIAPILGAAAITHLHNRRTRFETLPSRNTPL</sequence>
<dbReference type="Proteomes" id="UP000727456">
    <property type="component" value="Unassembled WGS sequence"/>
</dbReference>
<dbReference type="EMBL" id="JAAOZC010000004">
    <property type="protein sequence ID" value="NIJ08336.1"/>
    <property type="molecule type" value="Genomic_DNA"/>
</dbReference>
<comment type="caution">
    <text evidence="6">The sequence shown here is derived from an EMBL/GenBank/DDBJ whole genome shotgun (WGS) entry which is preliminary data.</text>
</comment>
<feature type="transmembrane region" description="Helical" evidence="5">
    <location>
        <begin position="193"/>
        <end position="220"/>
    </location>
</feature>
<keyword evidence="7" id="KW-1185">Reference proteome</keyword>
<organism evidence="6 7">
    <name type="scientific">Sphingomonas vulcanisoli</name>
    <dbReference type="NCBI Taxonomy" id="1658060"/>
    <lineage>
        <taxon>Bacteria</taxon>
        <taxon>Pseudomonadati</taxon>
        <taxon>Pseudomonadota</taxon>
        <taxon>Alphaproteobacteria</taxon>
        <taxon>Sphingomonadales</taxon>
        <taxon>Sphingomonadaceae</taxon>
        <taxon>Sphingomonas</taxon>
    </lineage>
</organism>
<keyword evidence="4 5" id="KW-0472">Membrane</keyword>
<dbReference type="Pfam" id="PF07264">
    <property type="entry name" value="EI24"/>
    <property type="match status" value="1"/>
</dbReference>
<feature type="transmembrane region" description="Helical" evidence="5">
    <location>
        <begin position="121"/>
        <end position="146"/>
    </location>
</feature>
<reference evidence="6 7" key="1">
    <citation type="submission" date="2020-03" db="EMBL/GenBank/DDBJ databases">
        <title>Genomic Encyclopedia of Type Strains, Phase III (KMG-III): the genomes of soil and plant-associated and newly described type strains.</title>
        <authorList>
            <person name="Whitman W."/>
        </authorList>
    </citation>
    <scope>NUCLEOTIDE SEQUENCE [LARGE SCALE GENOMIC DNA]</scope>
    <source>
        <strain evidence="6 7">CECT 8804</strain>
    </source>
</reference>
<keyword evidence="2 5" id="KW-0812">Transmembrane</keyword>
<dbReference type="InterPro" id="IPR059112">
    <property type="entry name" value="CysZ/EI24"/>
</dbReference>
<proteinExistence type="predicted"/>
<feature type="transmembrane region" description="Helical" evidence="5">
    <location>
        <begin position="63"/>
        <end position="88"/>
    </location>
</feature>
<evidence type="ECO:0000256" key="2">
    <source>
        <dbReference type="ARBA" id="ARBA00022692"/>
    </source>
</evidence>
<protein>
    <submittedName>
        <fullName evidence="6">Uncharacterized protein involved in cysteine biosynthesis</fullName>
    </submittedName>
</protein>
<comment type="subcellular location">
    <subcellularLocation>
        <location evidence="1">Membrane</location>
        <topology evidence="1">Multi-pass membrane protein</topology>
    </subcellularLocation>
</comment>
<keyword evidence="3 5" id="KW-1133">Transmembrane helix</keyword>
<accession>A0ABX0TXG4</accession>
<dbReference type="RefSeq" id="WP_167073174.1">
    <property type="nucleotide sequence ID" value="NZ_JAAOZC010000004.1"/>
</dbReference>
<gene>
    <name evidence="6" type="ORF">FHS31_001953</name>
</gene>
<evidence type="ECO:0000256" key="3">
    <source>
        <dbReference type="ARBA" id="ARBA00022989"/>
    </source>
</evidence>
<feature type="transmembrane region" description="Helical" evidence="5">
    <location>
        <begin position="20"/>
        <end position="43"/>
    </location>
</feature>
<evidence type="ECO:0000313" key="7">
    <source>
        <dbReference type="Proteomes" id="UP000727456"/>
    </source>
</evidence>
<evidence type="ECO:0000256" key="5">
    <source>
        <dbReference type="SAM" id="Phobius"/>
    </source>
</evidence>